<keyword evidence="1" id="KW-0812">Transmembrane</keyword>
<proteinExistence type="predicted"/>
<gene>
    <name evidence="2" type="ORF">J1792_30470</name>
</gene>
<protein>
    <recommendedName>
        <fullName evidence="4">XRE family transcriptional regulator</fullName>
    </recommendedName>
</protein>
<sequence length="292" mass="32053">MTEQGGPDPARAQDAADLVGLMRELRHRSGLTYRRLQQRAADHGRVLPRSTISDALTRSAVPRAEVLEAFVVACGDERRLGAWLEARERIAGRERDVPDGDDPHAGTPVATAPAAERRRFGALVARARPRATWLPVVAAVLALGYGLFGVVLPRSGGDERPPARTPAAEKVRGPAGPFSLFEARSTKGATIASVGYRYWDTKDGWYGIEYVMPLSRDDREAYDDGWGGRLIMHYEDGRGSHTTVLVDNPDGEQDVGRNGVRHGLKNVWFEVCDSHGGELRGCQRLRKARTHT</sequence>
<evidence type="ECO:0000256" key="1">
    <source>
        <dbReference type="SAM" id="Phobius"/>
    </source>
</evidence>
<comment type="caution">
    <text evidence="2">The sequence shown here is derived from an EMBL/GenBank/DDBJ whole genome shotgun (WGS) entry which is preliminary data.</text>
</comment>
<feature type="transmembrane region" description="Helical" evidence="1">
    <location>
        <begin position="133"/>
        <end position="152"/>
    </location>
</feature>
<accession>A0A939JTY2</accession>
<keyword evidence="1" id="KW-1133">Transmembrane helix</keyword>
<reference evidence="2" key="1">
    <citation type="submission" date="2021-03" db="EMBL/GenBank/DDBJ databases">
        <title>Streptomyces strains.</title>
        <authorList>
            <person name="Lund M.B."/>
            <person name="Toerring T."/>
        </authorList>
    </citation>
    <scope>NUCLEOTIDE SEQUENCE</scope>
    <source>
        <strain evidence="2">JCM 4242</strain>
    </source>
</reference>
<dbReference type="AlphaFoldDB" id="A0A939JTY2"/>
<keyword evidence="1" id="KW-0472">Membrane</keyword>
<name>A0A939JTY2_9ACTN</name>
<keyword evidence="3" id="KW-1185">Reference proteome</keyword>
<organism evidence="2 3">
    <name type="scientific">Streptomyces triculaminicus</name>
    <dbReference type="NCBI Taxonomy" id="2816232"/>
    <lineage>
        <taxon>Bacteria</taxon>
        <taxon>Bacillati</taxon>
        <taxon>Actinomycetota</taxon>
        <taxon>Actinomycetes</taxon>
        <taxon>Kitasatosporales</taxon>
        <taxon>Streptomycetaceae</taxon>
        <taxon>Streptomyces</taxon>
    </lineage>
</organism>
<dbReference type="Proteomes" id="UP000664781">
    <property type="component" value="Unassembled WGS sequence"/>
</dbReference>
<dbReference type="RefSeq" id="WP_207248626.1">
    <property type="nucleotide sequence ID" value="NZ_JAFMOF010000005.1"/>
</dbReference>
<evidence type="ECO:0008006" key="4">
    <source>
        <dbReference type="Google" id="ProtNLM"/>
    </source>
</evidence>
<dbReference type="EMBL" id="JAFMOF010000005">
    <property type="protein sequence ID" value="MBO0656910.1"/>
    <property type="molecule type" value="Genomic_DNA"/>
</dbReference>
<evidence type="ECO:0000313" key="2">
    <source>
        <dbReference type="EMBL" id="MBO0656910.1"/>
    </source>
</evidence>
<evidence type="ECO:0000313" key="3">
    <source>
        <dbReference type="Proteomes" id="UP000664781"/>
    </source>
</evidence>